<keyword evidence="6" id="KW-0813">Transport</keyword>
<dbReference type="PANTHER" id="PTHR21426">
    <property type="entry name" value="EXOCYST COMPLEX COMPONENT 8"/>
    <property type="match status" value="1"/>
</dbReference>
<dbReference type="Gene3D" id="1.20.58.1220">
    <property type="entry name" value="Exo84p, C-terminal helical domain"/>
    <property type="match status" value="1"/>
</dbReference>
<dbReference type="SUPFAM" id="SSF74788">
    <property type="entry name" value="Cullin repeat-like"/>
    <property type="match status" value="1"/>
</dbReference>
<dbReference type="InterPro" id="IPR001849">
    <property type="entry name" value="PH_domain"/>
</dbReference>
<gene>
    <name evidence="11" type="ORF">g.23481</name>
</gene>
<feature type="domain" description="PH" evidence="10">
    <location>
        <begin position="141"/>
        <end position="244"/>
    </location>
</feature>
<sequence length="688" mass="78029">MELNLNKFSGVDFNPEKYVKEVSQVCVGGLELQQHRAKVQALAEETSAALKKNVYHNYMQFIETAKEISHLESEMYQLSHLLTEQRSLLSTLASSGLTPAAPLESPQQEVKIEDKRENLLATIAEKVEGCASLLDVKDRKLNYEGDLIELDPVENTALHRVHAYLLTDILLIATWISNRRGPARYKLQAQYDLDSLAVVNVRDLGSVRHAFKLLAFPDSRVFQCSNTIAKSEWLEHFEQAKKARTTQEQTKREAITSTSEPFSPVPVGSVESETNPFGEYEDGDGTSLEENPEWLSEVSEDLDVFIAQRHFEEAHSLIEKTKEFLDKAPQTSVNLEIRRKMEQRVTSLINALTSELSVSYDKSLQGGLRAARRSVRLLNQLGRTTQACDLFLRLCTSILKTQLKRVKREGATVMYVKRLGGIFFSNLADMTREFQLRAFPNCPSTASVFVVWASQELSHFTSHLIKQIFMPQTSLTTLAESVQIVRSQCNQLCDLGIDLCYQLDGQLRSPLTRSLLETRDKLVDAVKLRCSEDDWLPSFFEPEALNKLNTELIEFGLPSIMPYSSGDCRLELTNNTVAFTKLYLSLLNDGLRITNEDLSYTLDKIFYDVFSTHLKHIALSLQADRLKPKKFLILKNATFLLDFLLTTCEKKYKDCVGQSSKKLHQLRQEYTFLLAESGTKLSNVTGYI</sequence>
<dbReference type="AlphaFoldDB" id="A0A1B6DF58"/>
<dbReference type="InterPro" id="IPR016159">
    <property type="entry name" value="Cullin_repeat-like_dom_sf"/>
</dbReference>
<evidence type="ECO:0000256" key="7">
    <source>
        <dbReference type="ARBA" id="ARBA00022483"/>
    </source>
</evidence>
<dbReference type="GO" id="GO:0000145">
    <property type="term" value="C:exocyst"/>
    <property type="evidence" value="ECO:0007669"/>
    <property type="project" value="InterPro"/>
</dbReference>
<dbReference type="GO" id="GO:0030426">
    <property type="term" value="C:growth cone"/>
    <property type="evidence" value="ECO:0007669"/>
    <property type="project" value="UniProtKB-SubCell"/>
</dbReference>
<name>A0A1B6DF58_9HEMI</name>
<dbReference type="PANTHER" id="PTHR21426:SF12">
    <property type="entry name" value="EXOCYST COMPLEX COMPONENT 8"/>
    <property type="match status" value="1"/>
</dbReference>
<protein>
    <recommendedName>
        <fullName evidence="5">Exocyst complex component 8</fullName>
    </recommendedName>
</protein>
<evidence type="ECO:0000259" key="10">
    <source>
        <dbReference type="SMART" id="SM00233"/>
    </source>
</evidence>
<dbReference type="InterPro" id="IPR011993">
    <property type="entry name" value="PH-like_dom_sf"/>
</dbReference>
<dbReference type="InterPro" id="IPR033961">
    <property type="entry name" value="Exo84"/>
</dbReference>
<dbReference type="CDD" id="cd01226">
    <property type="entry name" value="PH_RalBD_exo84"/>
    <property type="match status" value="1"/>
</dbReference>
<dbReference type="Pfam" id="PF16528">
    <property type="entry name" value="Exo84_C"/>
    <property type="match status" value="1"/>
</dbReference>
<evidence type="ECO:0000256" key="6">
    <source>
        <dbReference type="ARBA" id="ARBA00022448"/>
    </source>
</evidence>
<proteinExistence type="inferred from homology"/>
<dbReference type="GO" id="GO:0006887">
    <property type="term" value="P:exocytosis"/>
    <property type="evidence" value="ECO:0007669"/>
    <property type="project" value="UniProtKB-KW"/>
</dbReference>
<keyword evidence="7" id="KW-0268">Exocytosis</keyword>
<dbReference type="InterPro" id="IPR032403">
    <property type="entry name" value="Exo84_C"/>
</dbReference>
<evidence type="ECO:0000256" key="5">
    <source>
        <dbReference type="ARBA" id="ARBA00017509"/>
    </source>
</evidence>
<accession>A0A1B6DF58</accession>
<comment type="function">
    <text evidence="1">Component of the exocyst complex involved in the docking of exocytic vesicles with fusion sites on the plasma membrane.</text>
</comment>
<dbReference type="SMART" id="SM00233">
    <property type="entry name" value="PH"/>
    <property type="match status" value="1"/>
</dbReference>
<evidence type="ECO:0000256" key="4">
    <source>
        <dbReference type="ARBA" id="ARBA00007210"/>
    </source>
</evidence>
<evidence type="ECO:0000256" key="9">
    <source>
        <dbReference type="SAM" id="MobiDB-lite"/>
    </source>
</evidence>
<dbReference type="EMBL" id="GEDC01012991">
    <property type="protein sequence ID" value="JAS24307.1"/>
    <property type="molecule type" value="Transcribed_RNA"/>
</dbReference>
<evidence type="ECO:0000256" key="2">
    <source>
        <dbReference type="ARBA" id="ARBA00004556"/>
    </source>
</evidence>
<dbReference type="Pfam" id="PF08700">
    <property type="entry name" value="VPS51_Exo84_N"/>
    <property type="match status" value="1"/>
</dbReference>
<dbReference type="GO" id="GO:0006893">
    <property type="term" value="P:Golgi to plasma membrane transport"/>
    <property type="evidence" value="ECO:0007669"/>
    <property type="project" value="TreeGrafter"/>
</dbReference>
<evidence type="ECO:0000313" key="11">
    <source>
        <dbReference type="EMBL" id="JAS24307.1"/>
    </source>
</evidence>
<dbReference type="GO" id="GO:0015031">
    <property type="term" value="P:protein transport"/>
    <property type="evidence" value="ECO:0007669"/>
    <property type="project" value="UniProtKB-KW"/>
</dbReference>
<reference evidence="11" key="1">
    <citation type="submission" date="2015-12" db="EMBL/GenBank/DDBJ databases">
        <title>De novo transcriptome assembly of four potential Pierce s Disease insect vectors from Arizona vineyards.</title>
        <authorList>
            <person name="Tassone E.E."/>
        </authorList>
    </citation>
    <scope>NUCLEOTIDE SEQUENCE</scope>
</reference>
<dbReference type="Gene3D" id="1.20.58.1210">
    <property type="entry name" value="Exo84p, N-terminal helical domain"/>
    <property type="match status" value="1"/>
</dbReference>
<evidence type="ECO:0000256" key="1">
    <source>
        <dbReference type="ARBA" id="ARBA00002660"/>
    </source>
</evidence>
<dbReference type="GO" id="GO:0048471">
    <property type="term" value="C:perinuclear region of cytoplasm"/>
    <property type="evidence" value="ECO:0007669"/>
    <property type="project" value="UniProtKB-SubCell"/>
</dbReference>
<feature type="region of interest" description="Disordered" evidence="9">
    <location>
        <begin position="244"/>
        <end position="289"/>
    </location>
</feature>
<comment type="subcellular location">
    <subcellularLocation>
        <location evidence="3">Cell projection</location>
        <location evidence="3">Growth cone</location>
    </subcellularLocation>
    <subcellularLocation>
        <location evidence="2">Cytoplasm</location>
        <location evidence="2">Perinuclear region</location>
    </subcellularLocation>
</comment>
<organism evidence="11">
    <name type="scientific">Clastoptera arizonana</name>
    <name type="common">Arizona spittle bug</name>
    <dbReference type="NCBI Taxonomy" id="38151"/>
    <lineage>
        <taxon>Eukaryota</taxon>
        <taxon>Metazoa</taxon>
        <taxon>Ecdysozoa</taxon>
        <taxon>Arthropoda</taxon>
        <taxon>Hexapoda</taxon>
        <taxon>Insecta</taxon>
        <taxon>Pterygota</taxon>
        <taxon>Neoptera</taxon>
        <taxon>Paraneoptera</taxon>
        <taxon>Hemiptera</taxon>
        <taxon>Auchenorrhyncha</taxon>
        <taxon>Cercopoidea</taxon>
        <taxon>Clastopteridae</taxon>
        <taxon>Clastoptera</taxon>
    </lineage>
</organism>
<dbReference type="InterPro" id="IPR042560">
    <property type="entry name" value="Exo84_C_2"/>
</dbReference>
<keyword evidence="8" id="KW-0653">Protein transport</keyword>
<dbReference type="InterPro" id="IPR042561">
    <property type="entry name" value="Exo84_C_1"/>
</dbReference>
<comment type="similarity">
    <text evidence="4">Belongs to the EXO84 family.</text>
</comment>
<dbReference type="SUPFAM" id="SSF50729">
    <property type="entry name" value="PH domain-like"/>
    <property type="match status" value="1"/>
</dbReference>
<evidence type="ECO:0000256" key="8">
    <source>
        <dbReference type="ARBA" id="ARBA00022927"/>
    </source>
</evidence>
<dbReference type="Gene3D" id="2.30.29.30">
    <property type="entry name" value="Pleckstrin-homology domain (PH domain)/Phosphotyrosine-binding domain (PTB)"/>
    <property type="match status" value="1"/>
</dbReference>
<evidence type="ECO:0000256" key="3">
    <source>
        <dbReference type="ARBA" id="ARBA00004624"/>
    </source>
</evidence>